<name>A0A8S5USJ9_9CAUD</name>
<evidence type="ECO:0008006" key="2">
    <source>
        <dbReference type="Google" id="ProtNLM"/>
    </source>
</evidence>
<dbReference type="InterPro" id="IPR044925">
    <property type="entry name" value="His-Me_finger_sf"/>
</dbReference>
<dbReference type="SUPFAM" id="SSF54060">
    <property type="entry name" value="His-Me finger endonucleases"/>
    <property type="match status" value="1"/>
</dbReference>
<dbReference type="Gene3D" id="3.90.75.20">
    <property type="match status" value="1"/>
</dbReference>
<organism evidence="1">
    <name type="scientific">Myoviridae sp. ctijX18</name>
    <dbReference type="NCBI Taxonomy" id="2825154"/>
    <lineage>
        <taxon>Viruses</taxon>
        <taxon>Duplodnaviria</taxon>
        <taxon>Heunggongvirae</taxon>
        <taxon>Uroviricota</taxon>
        <taxon>Caudoviricetes</taxon>
    </lineage>
</organism>
<protein>
    <recommendedName>
        <fullName evidence="2">NUMOD4 domain-containing protein</fullName>
    </recommendedName>
</protein>
<evidence type="ECO:0000313" key="1">
    <source>
        <dbReference type="EMBL" id="DAF97411.1"/>
    </source>
</evidence>
<dbReference type="EMBL" id="BK016133">
    <property type="protein sequence ID" value="DAF97411.1"/>
    <property type="molecule type" value="Genomic_DNA"/>
</dbReference>
<proteinExistence type="predicted"/>
<sequence length="117" mass="13598">MEIFYSIPDSRYHERYSISEYGTIRKHYNNGNVIFVKKVVDRLGRTYVRLKGPATKMYYLDDLLVFTFKNHLGLPLDVLRSIHLDGIISNNALSNLEINMEVDGLVPYNQALKQVVF</sequence>
<reference evidence="1" key="1">
    <citation type="journal article" date="2021" name="Proc. Natl. Acad. Sci. U.S.A.">
        <title>A Catalog of Tens of Thousands of Viruses from Human Metagenomes Reveals Hidden Associations with Chronic Diseases.</title>
        <authorList>
            <person name="Tisza M.J."/>
            <person name="Buck C.B."/>
        </authorList>
    </citation>
    <scope>NUCLEOTIDE SEQUENCE</scope>
    <source>
        <strain evidence="1">CtijX18</strain>
    </source>
</reference>
<accession>A0A8S5USJ9</accession>